<protein>
    <submittedName>
        <fullName evidence="2">Uncharacterized protein</fullName>
    </submittedName>
</protein>
<feature type="compositionally biased region" description="Low complexity" evidence="1">
    <location>
        <begin position="137"/>
        <end position="157"/>
    </location>
</feature>
<proteinExistence type="predicted"/>
<feature type="compositionally biased region" description="Polar residues" evidence="1">
    <location>
        <begin position="251"/>
        <end position="275"/>
    </location>
</feature>
<feature type="compositionally biased region" description="Low complexity" evidence="1">
    <location>
        <begin position="211"/>
        <end position="225"/>
    </location>
</feature>
<feature type="compositionally biased region" description="Polar residues" evidence="1">
    <location>
        <begin position="9"/>
        <end position="19"/>
    </location>
</feature>
<feature type="compositionally biased region" description="Low complexity" evidence="1">
    <location>
        <begin position="239"/>
        <end position="250"/>
    </location>
</feature>
<organism evidence="2">
    <name type="scientific">Chromera velia CCMP2878</name>
    <dbReference type="NCBI Taxonomy" id="1169474"/>
    <lineage>
        <taxon>Eukaryota</taxon>
        <taxon>Sar</taxon>
        <taxon>Alveolata</taxon>
        <taxon>Colpodellida</taxon>
        <taxon>Chromeraceae</taxon>
        <taxon>Chromera</taxon>
    </lineage>
</organism>
<evidence type="ECO:0000313" key="2">
    <source>
        <dbReference type="EMBL" id="CEM05555.1"/>
    </source>
</evidence>
<reference evidence="2" key="1">
    <citation type="submission" date="2014-11" db="EMBL/GenBank/DDBJ databases">
        <authorList>
            <person name="Otto D Thomas"/>
            <person name="Naeem Raeece"/>
        </authorList>
    </citation>
    <scope>NUCLEOTIDE SEQUENCE</scope>
</reference>
<feature type="region of interest" description="Disordered" evidence="1">
    <location>
        <begin position="59"/>
        <end position="346"/>
    </location>
</feature>
<gene>
    <name evidence="2" type="ORF">Cvel_2633</name>
</gene>
<dbReference type="AlphaFoldDB" id="A0A0G4F2F6"/>
<dbReference type="VEuPathDB" id="CryptoDB:Cvel_2633"/>
<feature type="compositionally biased region" description="Basic and acidic residues" evidence="1">
    <location>
        <begin position="61"/>
        <end position="130"/>
    </location>
</feature>
<feature type="region of interest" description="Disordered" evidence="1">
    <location>
        <begin position="1"/>
        <end position="27"/>
    </location>
</feature>
<name>A0A0G4F2F6_9ALVE</name>
<sequence length="346" mass="36610">MDGVVPDMSMSSVRSSLTARTGKPPPAALSKEMLYRFHERLTLSVLEDMWFDIKQLLIKDPSADGKDGPNARAERDQARAFVKEALRGPDNVRKEPLVTAEQEREREKEKEREREKEKERERERERENGGRSKSRQPTAAGRRTGPAGASASASASSKLPAAEPGGPSSQSRAVSRMSKHPKDHSGAPPPTAASGKRTAPPTRGGSGGVPSGKAASRPPAASPMPLGKAFASAEGKKTGQGTAAALQAALHSQTPSAPLEQNLSTAQSLTQTQEGETAGDGHGGDLKDIKEKEKEGEKEKENHEGGGQRPGTPQSVHTETAAGKERTDPGGAKGERGRFRRSSGGL</sequence>
<feature type="compositionally biased region" description="Basic and acidic residues" evidence="1">
    <location>
        <begin position="282"/>
        <end position="306"/>
    </location>
</feature>
<feature type="compositionally biased region" description="Basic and acidic residues" evidence="1">
    <location>
        <begin position="322"/>
        <end position="337"/>
    </location>
</feature>
<dbReference type="EMBL" id="CDMZ01000055">
    <property type="protein sequence ID" value="CEM05555.1"/>
    <property type="molecule type" value="Genomic_DNA"/>
</dbReference>
<accession>A0A0G4F2F6</accession>
<evidence type="ECO:0000256" key="1">
    <source>
        <dbReference type="SAM" id="MobiDB-lite"/>
    </source>
</evidence>